<gene>
    <name evidence="2" type="ORF">Scep_016895</name>
</gene>
<organism evidence="2 3">
    <name type="scientific">Stephania cephalantha</name>
    <dbReference type="NCBI Taxonomy" id="152367"/>
    <lineage>
        <taxon>Eukaryota</taxon>
        <taxon>Viridiplantae</taxon>
        <taxon>Streptophyta</taxon>
        <taxon>Embryophyta</taxon>
        <taxon>Tracheophyta</taxon>
        <taxon>Spermatophyta</taxon>
        <taxon>Magnoliopsida</taxon>
        <taxon>Ranunculales</taxon>
        <taxon>Menispermaceae</taxon>
        <taxon>Menispermoideae</taxon>
        <taxon>Cissampelideae</taxon>
        <taxon>Stephania</taxon>
    </lineage>
</organism>
<feature type="region of interest" description="Disordered" evidence="1">
    <location>
        <begin position="35"/>
        <end position="116"/>
    </location>
</feature>
<proteinExistence type="predicted"/>
<protein>
    <submittedName>
        <fullName evidence="2">Uncharacterized protein</fullName>
    </submittedName>
</protein>
<dbReference type="EMBL" id="JBBNAG010000007">
    <property type="protein sequence ID" value="KAK9118802.1"/>
    <property type="molecule type" value="Genomic_DNA"/>
</dbReference>
<feature type="compositionally biased region" description="Polar residues" evidence="1">
    <location>
        <begin position="93"/>
        <end position="106"/>
    </location>
</feature>
<name>A0AAP0IQG4_9MAGN</name>
<keyword evidence="3" id="KW-1185">Reference proteome</keyword>
<feature type="compositionally biased region" description="Basic residues" evidence="1">
    <location>
        <begin position="66"/>
        <end position="84"/>
    </location>
</feature>
<accession>A0AAP0IQG4</accession>
<reference evidence="2 3" key="1">
    <citation type="submission" date="2024-01" db="EMBL/GenBank/DDBJ databases">
        <title>Genome assemblies of Stephania.</title>
        <authorList>
            <person name="Yang L."/>
        </authorList>
    </citation>
    <scope>NUCLEOTIDE SEQUENCE [LARGE SCALE GENOMIC DNA]</scope>
    <source>
        <strain evidence="2">JXDWG</strain>
        <tissue evidence="2">Leaf</tissue>
    </source>
</reference>
<evidence type="ECO:0000313" key="3">
    <source>
        <dbReference type="Proteomes" id="UP001419268"/>
    </source>
</evidence>
<comment type="caution">
    <text evidence="2">The sequence shown here is derived from an EMBL/GenBank/DDBJ whole genome shotgun (WGS) entry which is preliminary data.</text>
</comment>
<dbReference type="AlphaFoldDB" id="A0AAP0IQG4"/>
<dbReference type="Proteomes" id="UP001419268">
    <property type="component" value="Unassembled WGS sequence"/>
</dbReference>
<evidence type="ECO:0000313" key="2">
    <source>
        <dbReference type="EMBL" id="KAK9118802.1"/>
    </source>
</evidence>
<feature type="compositionally biased region" description="Basic and acidic residues" evidence="1">
    <location>
        <begin position="56"/>
        <end position="65"/>
    </location>
</feature>
<evidence type="ECO:0000256" key="1">
    <source>
        <dbReference type="SAM" id="MobiDB-lite"/>
    </source>
</evidence>
<sequence>MIEILQTREKQGKIRKGYINGGIISPWCPMYVGEGQSRRQRRTTARASQAATAKGESLRGSDDRRRGLRRQRRRGLRRQRRQRVKASEPATVDGTTSANPTTIRNLNRSDDRGPNLWQTVQRFQGLGERFR</sequence>